<evidence type="ECO:0000313" key="2">
    <source>
        <dbReference type="EMBL" id="STZ67026.1"/>
    </source>
</evidence>
<keyword evidence="1" id="KW-1133">Transmembrane helix</keyword>
<evidence type="ECO:0000313" key="3">
    <source>
        <dbReference type="Proteomes" id="UP000254927"/>
    </source>
</evidence>
<keyword evidence="1" id="KW-0472">Membrane</keyword>
<proteinExistence type="predicted"/>
<sequence length="46" mass="5612">MQVFNRFYTAISLGNLYLNISYQLHRLRLLYLFIGYFGIHMLHGFR</sequence>
<dbReference type="AlphaFoldDB" id="A0A378TVS8"/>
<dbReference type="Proteomes" id="UP000254927">
    <property type="component" value="Unassembled WGS sequence"/>
</dbReference>
<dbReference type="EMBL" id="UGQW01000002">
    <property type="protein sequence ID" value="STZ67026.1"/>
    <property type="molecule type" value="Genomic_DNA"/>
</dbReference>
<organism evidence="2 3">
    <name type="scientific">Neisseria elongata</name>
    <dbReference type="NCBI Taxonomy" id="495"/>
    <lineage>
        <taxon>Bacteria</taxon>
        <taxon>Pseudomonadati</taxon>
        <taxon>Pseudomonadota</taxon>
        <taxon>Betaproteobacteria</taxon>
        <taxon>Neisseriales</taxon>
        <taxon>Neisseriaceae</taxon>
        <taxon>Neisseria</taxon>
    </lineage>
</organism>
<feature type="transmembrane region" description="Helical" evidence="1">
    <location>
        <begin position="29"/>
        <end position="45"/>
    </location>
</feature>
<accession>A0A378TVS8</accession>
<keyword evidence="1" id="KW-0812">Transmembrane</keyword>
<reference evidence="2 3" key="1">
    <citation type="submission" date="2018-06" db="EMBL/GenBank/DDBJ databases">
        <authorList>
            <consortium name="Pathogen Informatics"/>
            <person name="Doyle S."/>
        </authorList>
    </citation>
    <scope>NUCLEOTIDE SEQUENCE [LARGE SCALE GENOMIC DNA]</scope>
    <source>
        <strain evidence="2 3">NCTC10660</strain>
    </source>
</reference>
<gene>
    <name evidence="2" type="ORF">NCTC10660_00495</name>
</gene>
<evidence type="ECO:0000256" key="1">
    <source>
        <dbReference type="SAM" id="Phobius"/>
    </source>
</evidence>
<name>A0A378TVS8_NEIEL</name>
<protein>
    <submittedName>
        <fullName evidence="2">Uncharacterized protein</fullName>
    </submittedName>
</protein>